<proteinExistence type="inferred from homology"/>
<protein>
    <recommendedName>
        <fullName evidence="8">BHLH domain-containing protein</fullName>
    </recommendedName>
</protein>
<feature type="compositionally biased region" description="Basic and acidic residues" evidence="7">
    <location>
        <begin position="255"/>
        <end position="265"/>
    </location>
</feature>
<feature type="region of interest" description="Disordered" evidence="7">
    <location>
        <begin position="1"/>
        <end position="32"/>
    </location>
</feature>
<dbReference type="PANTHER" id="PTHR47001:SF1">
    <property type="entry name" value="TRANSCRIPTION FACTOR BHLH11"/>
    <property type="match status" value="1"/>
</dbReference>
<dbReference type="InterPro" id="IPR011598">
    <property type="entry name" value="bHLH_dom"/>
</dbReference>
<dbReference type="Pfam" id="PF23177">
    <property type="entry name" value="bHLH_IRO3"/>
    <property type="match status" value="1"/>
</dbReference>
<dbReference type="InterPro" id="IPR036638">
    <property type="entry name" value="HLH_DNA-bd_sf"/>
</dbReference>
<dbReference type="GO" id="GO:0003700">
    <property type="term" value="F:DNA-binding transcription factor activity"/>
    <property type="evidence" value="ECO:0007669"/>
    <property type="project" value="InterPro"/>
</dbReference>
<feature type="region of interest" description="Disordered" evidence="7">
    <location>
        <begin position="244"/>
        <end position="268"/>
    </location>
</feature>
<keyword evidence="2" id="KW-0805">Transcription regulation</keyword>
<evidence type="ECO:0000256" key="6">
    <source>
        <dbReference type="SAM" id="Coils"/>
    </source>
</evidence>
<dbReference type="Gene3D" id="4.10.280.10">
    <property type="entry name" value="Helix-loop-helix DNA-binding domain"/>
    <property type="match status" value="1"/>
</dbReference>
<keyword evidence="10" id="KW-1185">Reference proteome</keyword>
<dbReference type="GO" id="GO:0006879">
    <property type="term" value="P:intracellular iron ion homeostasis"/>
    <property type="evidence" value="ECO:0007669"/>
    <property type="project" value="InterPro"/>
</dbReference>
<keyword evidence="3" id="KW-0238">DNA-binding</keyword>
<dbReference type="InterPro" id="IPR057075">
    <property type="entry name" value="bHLH_IRO3"/>
</dbReference>
<dbReference type="AlphaFoldDB" id="A0A8J5KFN5"/>
<evidence type="ECO:0000256" key="4">
    <source>
        <dbReference type="ARBA" id="ARBA00023163"/>
    </source>
</evidence>
<keyword evidence="6" id="KW-0175">Coiled coil</keyword>
<dbReference type="PANTHER" id="PTHR47001">
    <property type="entry name" value="TRANSCRIPTION FACTOR BHLH121"/>
    <property type="match status" value="1"/>
</dbReference>
<dbReference type="SUPFAM" id="SSF47459">
    <property type="entry name" value="HLH, helix-loop-helix DNA-binding domain"/>
    <property type="match status" value="1"/>
</dbReference>
<dbReference type="PROSITE" id="PS50888">
    <property type="entry name" value="BHLH"/>
    <property type="match status" value="1"/>
</dbReference>
<reference evidence="9 10" key="1">
    <citation type="submission" date="2020-08" db="EMBL/GenBank/DDBJ databases">
        <title>Plant Genome Project.</title>
        <authorList>
            <person name="Zhang R.-G."/>
        </authorList>
    </citation>
    <scope>NUCLEOTIDE SEQUENCE [LARGE SCALE GENOMIC DNA]</scope>
    <source>
        <tissue evidence="9">Rhizome</tissue>
    </source>
</reference>
<gene>
    <name evidence="9" type="ORF">ZIOFF_062802</name>
</gene>
<sequence length="369" mass="40919">MQPLELGHDSEDQRTSNREDEHPVGSESEARAEEKRLLGWLRFATSVLLRAGRRFEKDLVAARKVQKAGREKLRREKLNEQFLELGNALDPEQHKNDKVTILRDTIQMLKDLTAKINTLKAEYNSLSEESHELTQEKNELREEKANLKSAVDHLNVQCQQRLAVVHPWAICDSSLILHPPYPVPIPSAPILIHSVRPYPFFHNPSQGTIHDRCSTGMVYPSCNSQAKRSSIESQNSCKEAAKWQTSSHQYPGNKPCDDDHQDSGKRNSALSDVATELELKSLGSSVSIRSQSAHNLVGANVLELVSVKSMLISEIVLSFCSPDVVPSGTRKRPQLKDIPSSSSSSRCSSCSVAVDNSSVVGDGPVSENK</sequence>
<feature type="domain" description="BHLH" evidence="8">
    <location>
        <begin position="62"/>
        <end position="112"/>
    </location>
</feature>
<comment type="similarity">
    <text evidence="1">Belongs to the bHLH protein family.</text>
</comment>
<evidence type="ECO:0000256" key="1">
    <source>
        <dbReference type="ARBA" id="ARBA00005510"/>
    </source>
</evidence>
<name>A0A8J5KFN5_ZINOF</name>
<dbReference type="InterPro" id="IPR044579">
    <property type="entry name" value="bHLH11/121"/>
</dbReference>
<keyword evidence="5" id="KW-0539">Nucleus</keyword>
<comment type="caution">
    <text evidence="9">The sequence shown here is derived from an EMBL/GenBank/DDBJ whole genome shotgun (WGS) entry which is preliminary data.</text>
</comment>
<dbReference type="GO" id="GO:0046983">
    <property type="term" value="F:protein dimerization activity"/>
    <property type="evidence" value="ECO:0007669"/>
    <property type="project" value="InterPro"/>
</dbReference>
<evidence type="ECO:0000256" key="7">
    <source>
        <dbReference type="SAM" id="MobiDB-lite"/>
    </source>
</evidence>
<feature type="region of interest" description="Disordered" evidence="7">
    <location>
        <begin position="326"/>
        <end position="349"/>
    </location>
</feature>
<accession>A0A8J5KFN5</accession>
<evidence type="ECO:0000256" key="3">
    <source>
        <dbReference type="ARBA" id="ARBA00023125"/>
    </source>
</evidence>
<dbReference type="Proteomes" id="UP000734854">
    <property type="component" value="Unassembled WGS sequence"/>
</dbReference>
<evidence type="ECO:0000313" key="9">
    <source>
        <dbReference type="EMBL" id="KAG6479339.1"/>
    </source>
</evidence>
<evidence type="ECO:0000256" key="2">
    <source>
        <dbReference type="ARBA" id="ARBA00023015"/>
    </source>
</evidence>
<dbReference type="GO" id="GO:0003677">
    <property type="term" value="F:DNA binding"/>
    <property type="evidence" value="ECO:0007669"/>
    <property type="project" value="UniProtKB-KW"/>
</dbReference>
<organism evidence="9 10">
    <name type="scientific">Zingiber officinale</name>
    <name type="common">Ginger</name>
    <name type="synonym">Amomum zingiber</name>
    <dbReference type="NCBI Taxonomy" id="94328"/>
    <lineage>
        <taxon>Eukaryota</taxon>
        <taxon>Viridiplantae</taxon>
        <taxon>Streptophyta</taxon>
        <taxon>Embryophyta</taxon>
        <taxon>Tracheophyta</taxon>
        <taxon>Spermatophyta</taxon>
        <taxon>Magnoliopsida</taxon>
        <taxon>Liliopsida</taxon>
        <taxon>Zingiberales</taxon>
        <taxon>Zingiberaceae</taxon>
        <taxon>Zingiber</taxon>
    </lineage>
</organism>
<dbReference type="SMART" id="SM00353">
    <property type="entry name" value="HLH"/>
    <property type="match status" value="1"/>
</dbReference>
<dbReference type="CDD" id="cd11446">
    <property type="entry name" value="bHLH_AtILR3_like"/>
    <property type="match status" value="1"/>
</dbReference>
<evidence type="ECO:0000256" key="5">
    <source>
        <dbReference type="ARBA" id="ARBA00023242"/>
    </source>
</evidence>
<dbReference type="EMBL" id="JACMSC010000017">
    <property type="protein sequence ID" value="KAG6479339.1"/>
    <property type="molecule type" value="Genomic_DNA"/>
</dbReference>
<evidence type="ECO:0000313" key="10">
    <source>
        <dbReference type="Proteomes" id="UP000734854"/>
    </source>
</evidence>
<feature type="coiled-coil region" evidence="6">
    <location>
        <begin position="102"/>
        <end position="157"/>
    </location>
</feature>
<evidence type="ECO:0000259" key="8">
    <source>
        <dbReference type="PROSITE" id="PS50888"/>
    </source>
</evidence>
<feature type="compositionally biased region" description="Low complexity" evidence="7">
    <location>
        <begin position="340"/>
        <end position="349"/>
    </location>
</feature>
<keyword evidence="4" id="KW-0804">Transcription</keyword>